<proteinExistence type="predicted"/>
<reference evidence="1 2" key="1">
    <citation type="journal article" date="2013" name="Genome Announc.">
        <title>Genome sequences for three denitrifying bacterial strains isolated from a uranium- and nitrate-contaminated subsurface environment.</title>
        <authorList>
            <person name="Venkatramanan R."/>
            <person name="Prakash O."/>
            <person name="Woyke T."/>
            <person name="Chain P."/>
            <person name="Goodwin L.A."/>
            <person name="Watson D."/>
            <person name="Brooks S."/>
            <person name="Kostka J.E."/>
            <person name="Green S.J."/>
        </authorList>
    </citation>
    <scope>NUCLEOTIDE SEQUENCE [LARGE SCALE GENOMIC DNA]</scope>
    <source>
        <strain evidence="1 2">1NES1</strain>
    </source>
</reference>
<dbReference type="EMBL" id="CP005587">
    <property type="protein sequence ID" value="AGK57063.1"/>
    <property type="molecule type" value="Genomic_DNA"/>
</dbReference>
<dbReference type="eggNOG" id="ENOG50335SB">
    <property type="taxonomic scope" value="Bacteria"/>
</dbReference>
<keyword evidence="2" id="KW-1185">Reference proteome</keyword>
<dbReference type="HOGENOM" id="CLU_1592340_0_0_5"/>
<dbReference type="Proteomes" id="UP000005952">
    <property type="component" value="Chromosome"/>
</dbReference>
<gene>
    <name evidence="1" type="ORF">HYPDE_26913</name>
</gene>
<name>N0B2A0_9HYPH</name>
<evidence type="ECO:0000313" key="2">
    <source>
        <dbReference type="Proteomes" id="UP000005952"/>
    </source>
</evidence>
<evidence type="ECO:0000313" key="1">
    <source>
        <dbReference type="EMBL" id="AGK57063.1"/>
    </source>
</evidence>
<organism evidence="1 2">
    <name type="scientific">Hyphomicrobium denitrificans 1NES1</name>
    <dbReference type="NCBI Taxonomy" id="670307"/>
    <lineage>
        <taxon>Bacteria</taxon>
        <taxon>Pseudomonadati</taxon>
        <taxon>Pseudomonadota</taxon>
        <taxon>Alphaproteobacteria</taxon>
        <taxon>Hyphomicrobiales</taxon>
        <taxon>Hyphomicrobiaceae</taxon>
        <taxon>Hyphomicrobium</taxon>
    </lineage>
</organism>
<dbReference type="STRING" id="670307.HYPDE_26913"/>
<dbReference type="AlphaFoldDB" id="N0B2A0"/>
<accession>N0B2A0</accession>
<dbReference type="KEGG" id="hdt:HYPDE_26913"/>
<protein>
    <submittedName>
        <fullName evidence="1">Uncharacterized protein</fullName>
    </submittedName>
</protein>
<sequence length="167" mass="18931">MTEKERHRVAVEQGGTHRADIKPERITSIVEEVAYWRKANAIHRWFVAHVQDGVDDGKHYPVSRGDLDELLRTCKEVLAHSTLVPGQVTNGYTYENGAEKPIVENGRVIADATTAKRLLPTQAGFFFGSTDYDEYYFDDVADTVRQLEAVLAEPDEAVIDFEYRASW</sequence>